<keyword evidence="4 6" id="KW-1133">Transmembrane helix</keyword>
<dbReference type="GeneID" id="81708555"/>
<gene>
    <name evidence="7" type="ORF">CYJ26_06375</name>
</gene>
<dbReference type="RefSeq" id="WP_024036255.1">
    <property type="nucleotide sequence ID" value="NZ_JAWEAQ010000008.1"/>
</dbReference>
<dbReference type="Pfam" id="PF01384">
    <property type="entry name" value="PHO4"/>
    <property type="match status" value="1"/>
</dbReference>
<dbReference type="Proteomes" id="UP000234778">
    <property type="component" value="Unassembled WGS sequence"/>
</dbReference>
<name>A0A2I1KSV7_9ACTO</name>
<comment type="subcellular location">
    <subcellularLocation>
        <location evidence="1">Membrane</location>
        <topology evidence="1">Multi-pass membrane protein</topology>
    </subcellularLocation>
</comment>
<feature type="transmembrane region" description="Helical" evidence="6">
    <location>
        <begin position="78"/>
        <end position="104"/>
    </location>
</feature>
<dbReference type="GO" id="GO:0016020">
    <property type="term" value="C:membrane"/>
    <property type="evidence" value="ECO:0007669"/>
    <property type="project" value="UniProtKB-SubCell"/>
</dbReference>
<keyword evidence="2" id="KW-0813">Transport</keyword>
<evidence type="ECO:0000256" key="6">
    <source>
        <dbReference type="SAM" id="Phobius"/>
    </source>
</evidence>
<dbReference type="InterPro" id="IPR001204">
    <property type="entry name" value="Phos_transporter"/>
</dbReference>
<organism evidence="7 8">
    <name type="scientific">Actinomyces urogenitalis</name>
    <dbReference type="NCBI Taxonomy" id="103621"/>
    <lineage>
        <taxon>Bacteria</taxon>
        <taxon>Bacillati</taxon>
        <taxon>Actinomycetota</taxon>
        <taxon>Actinomycetes</taxon>
        <taxon>Actinomycetales</taxon>
        <taxon>Actinomycetaceae</taxon>
        <taxon>Actinomyces</taxon>
    </lineage>
</organism>
<dbReference type="AlphaFoldDB" id="A0A2I1KSV7"/>
<feature type="transmembrane region" description="Helical" evidence="6">
    <location>
        <begin position="44"/>
        <end position="66"/>
    </location>
</feature>
<protein>
    <submittedName>
        <fullName evidence="7">Inorganic phosphate transporter</fullName>
    </submittedName>
</protein>
<dbReference type="PANTHER" id="PTHR11101:SF80">
    <property type="entry name" value="PHOSPHATE TRANSPORTER"/>
    <property type="match status" value="1"/>
</dbReference>
<evidence type="ECO:0000256" key="3">
    <source>
        <dbReference type="ARBA" id="ARBA00022692"/>
    </source>
</evidence>
<evidence type="ECO:0000256" key="4">
    <source>
        <dbReference type="ARBA" id="ARBA00022989"/>
    </source>
</evidence>
<dbReference type="EMBL" id="PKHA01000005">
    <property type="protein sequence ID" value="PKY98714.1"/>
    <property type="molecule type" value="Genomic_DNA"/>
</dbReference>
<evidence type="ECO:0000256" key="1">
    <source>
        <dbReference type="ARBA" id="ARBA00004141"/>
    </source>
</evidence>
<evidence type="ECO:0000313" key="8">
    <source>
        <dbReference type="Proteomes" id="UP000234778"/>
    </source>
</evidence>
<sequence>MTGLTAVLLALVLALALGFAFTNGFHDAANSVSTTVMTRAVTTRRALAMAAALNLLGGLLGTRVAVAIGSGVLSREDVVAASGAGTAGVGLAVVAGALMGAVTWNLATWWAGLPSSSSHALIGALAGAGLAGGITVHWELLAGLVLVPMLLSPLIGVLGAWGLTRLIRWLAAARPYGRTTRQFRLLETVAAAATALGHGLQDAQKTMGVMVLALAAGGVLGQPGTAQELAGLEAGTVPVWVRLTAALALAAGTAAGGLRIIRTLGSGIAEVDPAQGFAAQSVSAVVLYATALTSGAPVSTTYTVASSITGAALVRGRRRVNWGTVGRIAMAWLVTLPAAALLGGVATTLLVGLARLAG</sequence>
<dbReference type="GO" id="GO:0035435">
    <property type="term" value="P:phosphate ion transmembrane transport"/>
    <property type="evidence" value="ECO:0007669"/>
    <property type="project" value="TreeGrafter"/>
</dbReference>
<dbReference type="PANTHER" id="PTHR11101">
    <property type="entry name" value="PHOSPHATE TRANSPORTER"/>
    <property type="match status" value="1"/>
</dbReference>
<dbReference type="GO" id="GO:0005315">
    <property type="term" value="F:phosphate transmembrane transporter activity"/>
    <property type="evidence" value="ECO:0007669"/>
    <property type="project" value="InterPro"/>
</dbReference>
<evidence type="ECO:0000256" key="2">
    <source>
        <dbReference type="ARBA" id="ARBA00022448"/>
    </source>
</evidence>
<evidence type="ECO:0000313" key="7">
    <source>
        <dbReference type="EMBL" id="PKY98714.1"/>
    </source>
</evidence>
<feature type="transmembrane region" description="Helical" evidence="6">
    <location>
        <begin position="140"/>
        <end position="164"/>
    </location>
</feature>
<keyword evidence="5 6" id="KW-0472">Membrane</keyword>
<feature type="transmembrane region" description="Helical" evidence="6">
    <location>
        <begin position="328"/>
        <end position="354"/>
    </location>
</feature>
<keyword evidence="3 6" id="KW-0812">Transmembrane</keyword>
<evidence type="ECO:0000256" key="5">
    <source>
        <dbReference type="ARBA" id="ARBA00023136"/>
    </source>
</evidence>
<reference evidence="7 8" key="1">
    <citation type="submission" date="2017-12" db="EMBL/GenBank/DDBJ databases">
        <title>Phylogenetic diversity of female urinary microbiome.</title>
        <authorList>
            <person name="Thomas-White K."/>
            <person name="Wolfe A.J."/>
        </authorList>
    </citation>
    <scope>NUCLEOTIDE SEQUENCE [LARGE SCALE GENOMIC DNA]</scope>
    <source>
        <strain evidence="7 8">UMB0319</strain>
    </source>
</reference>
<accession>A0A2I1KSV7</accession>
<proteinExistence type="predicted"/>
<comment type="caution">
    <text evidence="7">The sequence shown here is derived from an EMBL/GenBank/DDBJ whole genome shotgun (WGS) entry which is preliminary data.</text>
</comment>